<dbReference type="OrthoDB" id="3418622at2"/>
<dbReference type="AlphaFoldDB" id="A0A542EGS0"/>
<organism evidence="2 3">
    <name type="scientific">Yimella lutea</name>
    <dbReference type="NCBI Taxonomy" id="587872"/>
    <lineage>
        <taxon>Bacteria</taxon>
        <taxon>Bacillati</taxon>
        <taxon>Actinomycetota</taxon>
        <taxon>Actinomycetes</taxon>
        <taxon>Micrococcales</taxon>
        <taxon>Dermacoccaceae</taxon>
        <taxon>Yimella</taxon>
    </lineage>
</organism>
<dbReference type="RefSeq" id="WP_141928333.1">
    <property type="nucleotide sequence ID" value="NZ_BAABCI010000003.1"/>
</dbReference>
<accession>A0A542EGS0</accession>
<feature type="compositionally biased region" description="Basic residues" evidence="1">
    <location>
        <begin position="109"/>
        <end position="118"/>
    </location>
</feature>
<gene>
    <name evidence="2" type="ORF">FB459_2000</name>
</gene>
<comment type="caution">
    <text evidence="2">The sequence shown here is derived from an EMBL/GenBank/DDBJ whole genome shotgun (WGS) entry which is preliminary data.</text>
</comment>
<evidence type="ECO:0000313" key="2">
    <source>
        <dbReference type="EMBL" id="TQJ14533.1"/>
    </source>
</evidence>
<evidence type="ECO:0000313" key="3">
    <source>
        <dbReference type="Proteomes" id="UP000320806"/>
    </source>
</evidence>
<dbReference type="Proteomes" id="UP000320806">
    <property type="component" value="Unassembled WGS sequence"/>
</dbReference>
<evidence type="ECO:0000256" key="1">
    <source>
        <dbReference type="SAM" id="MobiDB-lite"/>
    </source>
</evidence>
<protein>
    <recommendedName>
        <fullName evidence="4">Abi-like protein</fullName>
    </recommendedName>
</protein>
<evidence type="ECO:0008006" key="4">
    <source>
        <dbReference type="Google" id="ProtNLM"/>
    </source>
</evidence>
<sequence length="237" mass="25950">MTQATTLQDLIGPARSAPYLMATHGDPKLAAVLYAWGVELAGAWHSHISYVEVAVRNAIDVQLKQWNGQHGGGPEWTAPGKAGSLLHKIIGSAIADARKSAGKEAARRPTGHPRYGHHPTHDDVVAQLMFGAWSRLLMLPHPDPHVRQKKLWSQGLCSAFPQGLSTDSGRETAGRQLESLRLLRNRIAHHDNLLGVNTIGHLNSSLSLLSKIDSSYPGLVMSRNSLRRLAQEDPRRF</sequence>
<proteinExistence type="predicted"/>
<dbReference type="EMBL" id="VFMO01000001">
    <property type="protein sequence ID" value="TQJ14533.1"/>
    <property type="molecule type" value="Genomic_DNA"/>
</dbReference>
<name>A0A542EGS0_9MICO</name>
<feature type="region of interest" description="Disordered" evidence="1">
    <location>
        <begin position="100"/>
        <end position="119"/>
    </location>
</feature>
<reference evidence="2 3" key="1">
    <citation type="submission" date="2019-06" db="EMBL/GenBank/DDBJ databases">
        <title>Sequencing the genomes of 1000 actinobacteria strains.</title>
        <authorList>
            <person name="Klenk H.-P."/>
        </authorList>
    </citation>
    <scope>NUCLEOTIDE SEQUENCE [LARGE SCALE GENOMIC DNA]</scope>
    <source>
        <strain evidence="2 3">DSM 19828</strain>
    </source>
</reference>
<keyword evidence="3" id="KW-1185">Reference proteome</keyword>